<feature type="domain" description="Small-subunit processome Utp12" evidence="4">
    <location>
        <begin position="173"/>
        <end position="276"/>
    </location>
</feature>
<dbReference type="PANTHER" id="PTHR19858:SF0">
    <property type="entry name" value="PERIODIC TRYPTOPHAN PROTEIN 2 HOMOLOG"/>
    <property type="match status" value="1"/>
</dbReference>
<proteinExistence type="predicted"/>
<evidence type="ECO:0000256" key="3">
    <source>
        <dbReference type="SAM" id="MobiDB-lite"/>
    </source>
</evidence>
<keyword evidence="6" id="KW-1185">Reference proteome</keyword>
<evidence type="ECO:0000259" key="4">
    <source>
        <dbReference type="Pfam" id="PF04003"/>
    </source>
</evidence>
<comment type="caution">
    <text evidence="5">The sequence shown here is derived from an EMBL/GenBank/DDBJ whole genome shotgun (WGS) entry which is preliminary data.</text>
</comment>
<sequence length="320" mass="35936">MATRSLYRRSFTSLCYSADGESILAGGQSKYVCIYNVREQILMKKFEISCNLSLDAMEEFLDRRKMTEFGSLSLVDEGVGDGDGVELSLPGVRKGDMSSRHFKPEIRVTSLRFSSTGRSWAATTTEGLLIYSLDGAMVFDPFDLDLDVTPASVRRQLRQAEWAAAIVLAFRLNESALTQEVLEAVPHQQIPVVCSSLPDIYVEKLLGFIALVLEKCGHLQFYLTWAQSLLTQHGQKLKSRSGVILPTIQSLQKSIQRHFDDLSKLCDWNVYTIRYAVALSKQRGVKRPAEDNLHEEENEEGSDVSEVMSEASVEEMDMLM</sequence>
<dbReference type="InterPro" id="IPR015943">
    <property type="entry name" value="WD40/YVTN_repeat-like_dom_sf"/>
</dbReference>
<protein>
    <recommendedName>
        <fullName evidence="4">Small-subunit processome Utp12 domain-containing protein</fullName>
    </recommendedName>
</protein>
<dbReference type="Pfam" id="PF04003">
    <property type="entry name" value="Utp12"/>
    <property type="match status" value="1"/>
</dbReference>
<gene>
    <name evidence="5" type="ORF">UPYG_G00021570</name>
</gene>
<dbReference type="InterPro" id="IPR027145">
    <property type="entry name" value="PWP2"/>
</dbReference>
<dbReference type="Gene3D" id="2.130.10.10">
    <property type="entry name" value="YVTN repeat-like/Quinoprotein amine dehydrogenase"/>
    <property type="match status" value="1"/>
</dbReference>
<dbReference type="SUPFAM" id="SSF50978">
    <property type="entry name" value="WD40 repeat-like"/>
    <property type="match status" value="1"/>
</dbReference>
<evidence type="ECO:0000256" key="2">
    <source>
        <dbReference type="ARBA" id="ARBA00022737"/>
    </source>
</evidence>
<dbReference type="Proteomes" id="UP001557470">
    <property type="component" value="Unassembled WGS sequence"/>
</dbReference>
<feature type="compositionally biased region" description="Acidic residues" evidence="3">
    <location>
        <begin position="293"/>
        <end position="303"/>
    </location>
</feature>
<dbReference type="AlphaFoldDB" id="A0ABD0Y1Q7"/>
<dbReference type="InterPro" id="IPR007148">
    <property type="entry name" value="SSU_processome_Utp12"/>
</dbReference>
<name>A0ABD0Y1Q7_UMBPY</name>
<dbReference type="PANTHER" id="PTHR19858">
    <property type="entry name" value="WD40 REPEAT PROTEIN"/>
    <property type="match status" value="1"/>
</dbReference>
<keyword evidence="1" id="KW-0853">WD repeat</keyword>
<evidence type="ECO:0000313" key="6">
    <source>
        <dbReference type="Proteomes" id="UP001557470"/>
    </source>
</evidence>
<reference evidence="5 6" key="1">
    <citation type="submission" date="2024-06" db="EMBL/GenBank/DDBJ databases">
        <authorList>
            <person name="Pan Q."/>
            <person name="Wen M."/>
            <person name="Jouanno E."/>
            <person name="Zahm M."/>
            <person name="Klopp C."/>
            <person name="Cabau C."/>
            <person name="Louis A."/>
            <person name="Berthelot C."/>
            <person name="Parey E."/>
            <person name="Roest Crollius H."/>
            <person name="Montfort J."/>
            <person name="Robinson-Rechavi M."/>
            <person name="Bouchez O."/>
            <person name="Lampietro C."/>
            <person name="Lopez Roques C."/>
            <person name="Donnadieu C."/>
            <person name="Postlethwait J."/>
            <person name="Bobe J."/>
            <person name="Verreycken H."/>
            <person name="Guiguen Y."/>
        </authorList>
    </citation>
    <scope>NUCLEOTIDE SEQUENCE [LARGE SCALE GENOMIC DNA]</scope>
    <source>
        <strain evidence="5">Up_M1</strain>
        <tissue evidence="5">Testis</tissue>
    </source>
</reference>
<keyword evidence="2" id="KW-0677">Repeat</keyword>
<organism evidence="5 6">
    <name type="scientific">Umbra pygmaea</name>
    <name type="common">Eastern mudminnow</name>
    <dbReference type="NCBI Taxonomy" id="75934"/>
    <lineage>
        <taxon>Eukaryota</taxon>
        <taxon>Metazoa</taxon>
        <taxon>Chordata</taxon>
        <taxon>Craniata</taxon>
        <taxon>Vertebrata</taxon>
        <taxon>Euteleostomi</taxon>
        <taxon>Actinopterygii</taxon>
        <taxon>Neopterygii</taxon>
        <taxon>Teleostei</taxon>
        <taxon>Protacanthopterygii</taxon>
        <taxon>Esociformes</taxon>
        <taxon>Umbridae</taxon>
        <taxon>Umbra</taxon>
    </lineage>
</organism>
<evidence type="ECO:0000256" key="1">
    <source>
        <dbReference type="ARBA" id="ARBA00022574"/>
    </source>
</evidence>
<dbReference type="InterPro" id="IPR036322">
    <property type="entry name" value="WD40_repeat_dom_sf"/>
</dbReference>
<accession>A0ABD0Y1Q7</accession>
<dbReference type="EMBL" id="JAGEUA010000001">
    <property type="protein sequence ID" value="KAL1022050.1"/>
    <property type="molecule type" value="Genomic_DNA"/>
</dbReference>
<evidence type="ECO:0000313" key="5">
    <source>
        <dbReference type="EMBL" id="KAL1022050.1"/>
    </source>
</evidence>
<feature type="region of interest" description="Disordered" evidence="3">
    <location>
        <begin position="287"/>
        <end position="320"/>
    </location>
</feature>